<keyword evidence="1" id="KW-0004">4Fe-4S</keyword>
<evidence type="ECO:0000256" key="3">
    <source>
        <dbReference type="ARBA" id="ARBA00023004"/>
    </source>
</evidence>
<evidence type="ECO:0000313" key="6">
    <source>
        <dbReference type="EMBL" id="KID48318.1"/>
    </source>
</evidence>
<dbReference type="SUPFAM" id="SSF54862">
    <property type="entry name" value="4Fe-4S ferredoxins"/>
    <property type="match status" value="1"/>
</dbReference>
<dbReference type="PANTHER" id="PTHR24960:SF79">
    <property type="entry name" value="PHOTOSYSTEM I IRON-SULFUR CENTER"/>
    <property type="match status" value="1"/>
</dbReference>
<dbReference type="AlphaFoldDB" id="A0A017H591"/>
<evidence type="ECO:0000256" key="2">
    <source>
        <dbReference type="ARBA" id="ARBA00022723"/>
    </source>
</evidence>
<dbReference type="PROSITE" id="PS51379">
    <property type="entry name" value="4FE4S_FER_2"/>
    <property type="match status" value="2"/>
</dbReference>
<dbReference type="GO" id="GO:0046872">
    <property type="term" value="F:metal ion binding"/>
    <property type="evidence" value="ECO:0007669"/>
    <property type="project" value="UniProtKB-KW"/>
</dbReference>
<dbReference type="EMBL" id="AUZI01000027">
    <property type="protein sequence ID" value="KID48318.1"/>
    <property type="molecule type" value="Genomic_DNA"/>
</dbReference>
<dbReference type="PATRIC" id="fig|1226633.4.peg.2319"/>
<feature type="domain" description="4Fe-4S ferredoxin-type" evidence="5">
    <location>
        <begin position="30"/>
        <end position="56"/>
    </location>
</feature>
<protein>
    <submittedName>
        <fullName evidence="6">4Fe-4S ferredoxin</fullName>
    </submittedName>
</protein>
<dbReference type="PROSITE" id="PS00198">
    <property type="entry name" value="4FE4S_FER_1"/>
    <property type="match status" value="2"/>
</dbReference>
<dbReference type="InterPro" id="IPR050157">
    <property type="entry name" value="PSI_iron-sulfur_center"/>
</dbReference>
<proteinExistence type="predicted"/>
<dbReference type="InterPro" id="IPR017900">
    <property type="entry name" value="4Fe4S_Fe_S_CS"/>
</dbReference>
<dbReference type="OrthoDB" id="9803397at2"/>
<dbReference type="Pfam" id="PF13187">
    <property type="entry name" value="Fer4_9"/>
    <property type="match status" value="1"/>
</dbReference>
<gene>
    <name evidence="6" type="ORF">C095_11440</name>
</gene>
<feature type="domain" description="4Fe-4S ferredoxin-type" evidence="5">
    <location>
        <begin position="1"/>
        <end position="29"/>
    </location>
</feature>
<keyword evidence="2" id="KW-0479">Metal-binding</keyword>
<name>A0A017H591_9FUSO</name>
<dbReference type="PANTHER" id="PTHR24960">
    <property type="entry name" value="PHOTOSYSTEM I IRON-SULFUR CENTER-RELATED"/>
    <property type="match status" value="1"/>
</dbReference>
<dbReference type="RefSeq" id="WP_005953456.1">
    <property type="nucleotide sequence ID" value="NZ_AOJP01000005.1"/>
</dbReference>
<evidence type="ECO:0000259" key="5">
    <source>
        <dbReference type="PROSITE" id="PS51379"/>
    </source>
</evidence>
<dbReference type="GeneID" id="75074728"/>
<keyword evidence="4" id="KW-0411">Iron-sulfur</keyword>
<keyword evidence="3" id="KW-0408">Iron</keyword>
<evidence type="ECO:0000256" key="1">
    <source>
        <dbReference type="ARBA" id="ARBA00022485"/>
    </source>
</evidence>
<dbReference type="GO" id="GO:0051539">
    <property type="term" value="F:4 iron, 4 sulfur cluster binding"/>
    <property type="evidence" value="ECO:0007669"/>
    <property type="project" value="UniProtKB-KW"/>
</dbReference>
<evidence type="ECO:0000256" key="4">
    <source>
        <dbReference type="ARBA" id="ARBA00023014"/>
    </source>
</evidence>
<comment type="caution">
    <text evidence="6">The sequence shown here is derived from an EMBL/GenBank/DDBJ whole genome shotgun (WGS) entry which is preliminary data.</text>
</comment>
<evidence type="ECO:0000313" key="7">
    <source>
        <dbReference type="Proteomes" id="UP000031184"/>
    </source>
</evidence>
<reference evidence="6 7" key="1">
    <citation type="submission" date="2013-08" db="EMBL/GenBank/DDBJ databases">
        <title>An opportunistic ruminal bacterium that causes liver abscesses in cattle.</title>
        <authorList>
            <person name="Benahmed F.H."/>
            <person name="Rasmussen M."/>
            <person name="Harbottle H."/>
            <person name="Soppet D."/>
            <person name="Nagaraja T.G."/>
            <person name="Davidson M."/>
        </authorList>
    </citation>
    <scope>NUCLEOTIDE SEQUENCE [LARGE SCALE GENOMIC DNA]</scope>
    <source>
        <strain evidence="6 7">B35</strain>
    </source>
</reference>
<sequence length="56" mass="5483">MHVIDKETCIGCGACEGVCPVSTISATDDGKYEVGDACVDCGACAAGCPVSAISAQ</sequence>
<dbReference type="Gene3D" id="3.30.70.20">
    <property type="match status" value="1"/>
</dbReference>
<organism evidence="6 7">
    <name type="scientific">Fusobacterium necrophorum subsp. funduliforme B35</name>
    <dbReference type="NCBI Taxonomy" id="1226633"/>
    <lineage>
        <taxon>Bacteria</taxon>
        <taxon>Fusobacteriati</taxon>
        <taxon>Fusobacteriota</taxon>
        <taxon>Fusobacteriia</taxon>
        <taxon>Fusobacteriales</taxon>
        <taxon>Fusobacteriaceae</taxon>
        <taxon>Fusobacterium</taxon>
    </lineage>
</organism>
<dbReference type="Proteomes" id="UP000031184">
    <property type="component" value="Unassembled WGS sequence"/>
</dbReference>
<accession>A0A017H591</accession>
<dbReference type="InterPro" id="IPR017896">
    <property type="entry name" value="4Fe4S_Fe-S-bd"/>
</dbReference>